<sequence>MVVRGDSAKIVTEEEKSTTKTDVQNEDAVDSAAVPLTSSYTVRAAPPTEEKKTETETEETFIYKKYKNMGRCLIINNENFTTESEEDHTENSSFVCVVLSHGNEDGIFATDGLVTLETLTQNFKGEECKGLIGKPKLLNFLMTFCCYRFYSWRNQVEGSWFIQALCESLREFKDLDLIHIMTRVNNKVAYNKGSVSSNTKVVPSITSMLTKHFYFTK</sequence>
<dbReference type="PROSITE" id="PS01121">
    <property type="entry name" value="CASPASE_HIS"/>
    <property type="match status" value="1"/>
</dbReference>
<dbReference type="GO" id="GO:0006915">
    <property type="term" value="P:apoptotic process"/>
    <property type="evidence" value="ECO:0007669"/>
    <property type="project" value="UniProtKB-KW"/>
</dbReference>
<keyword evidence="3" id="KW-0963">Cytoplasm</keyword>
<evidence type="ECO:0000256" key="8">
    <source>
        <dbReference type="RuleBase" id="RU003971"/>
    </source>
</evidence>
<evidence type="ECO:0000259" key="11">
    <source>
        <dbReference type="PROSITE" id="PS50208"/>
    </source>
</evidence>
<dbReference type="GO" id="GO:0031264">
    <property type="term" value="C:death-inducing signaling complex"/>
    <property type="evidence" value="ECO:0007669"/>
    <property type="project" value="TreeGrafter"/>
</dbReference>
<dbReference type="InterPro" id="IPR001309">
    <property type="entry name" value="Pept_C14_p20"/>
</dbReference>
<dbReference type="EMBL" id="JBBPFD010000015">
    <property type="protein sequence ID" value="KAK7895221.1"/>
    <property type="molecule type" value="Genomic_DNA"/>
</dbReference>
<evidence type="ECO:0000313" key="13">
    <source>
        <dbReference type="Proteomes" id="UP001460270"/>
    </source>
</evidence>
<evidence type="ECO:0000256" key="2">
    <source>
        <dbReference type="ARBA" id="ARBA00010134"/>
    </source>
</evidence>
<name>A0AAW0NCE6_9GOBI</name>
<dbReference type="InterPro" id="IPR002138">
    <property type="entry name" value="Pept_C14_p10"/>
</dbReference>
<protein>
    <recommendedName>
        <fullName evidence="7">Caspase-3</fullName>
        <ecNumber evidence="6">3.4.22.56</ecNumber>
    </recommendedName>
</protein>
<dbReference type="PANTHER" id="PTHR10454:SF198">
    <property type="entry name" value="CASPASE-3"/>
    <property type="match status" value="1"/>
</dbReference>
<evidence type="ECO:0000256" key="9">
    <source>
        <dbReference type="SAM" id="MobiDB-lite"/>
    </source>
</evidence>
<dbReference type="GO" id="GO:0030218">
    <property type="term" value="P:erythrocyte differentiation"/>
    <property type="evidence" value="ECO:0007669"/>
    <property type="project" value="TreeGrafter"/>
</dbReference>
<dbReference type="Proteomes" id="UP001460270">
    <property type="component" value="Unassembled WGS sequence"/>
</dbReference>
<dbReference type="GO" id="GO:0004197">
    <property type="term" value="F:cysteine-type endopeptidase activity"/>
    <property type="evidence" value="ECO:0007669"/>
    <property type="project" value="InterPro"/>
</dbReference>
<accession>A0AAW0NCE6</accession>
<dbReference type="InterPro" id="IPR016129">
    <property type="entry name" value="Caspase_his_AS"/>
</dbReference>
<dbReference type="PROSITE" id="PS50207">
    <property type="entry name" value="CASPASE_P10"/>
    <property type="match status" value="1"/>
</dbReference>
<comment type="caution">
    <text evidence="12">The sequence shown here is derived from an EMBL/GenBank/DDBJ whole genome shotgun (WGS) entry which is preliminary data.</text>
</comment>
<comment type="similarity">
    <text evidence="2 8">Belongs to the peptidase C14A family.</text>
</comment>
<dbReference type="InterPro" id="IPR002398">
    <property type="entry name" value="Pept_C14"/>
</dbReference>
<keyword evidence="13" id="KW-1185">Reference proteome</keyword>
<evidence type="ECO:0000259" key="10">
    <source>
        <dbReference type="PROSITE" id="PS50207"/>
    </source>
</evidence>
<dbReference type="InterPro" id="IPR029030">
    <property type="entry name" value="Caspase-like_dom_sf"/>
</dbReference>
<feature type="domain" description="Caspase family p20" evidence="11">
    <location>
        <begin position="84"/>
        <end position="138"/>
    </location>
</feature>
<evidence type="ECO:0000256" key="4">
    <source>
        <dbReference type="ARBA" id="ARBA00022703"/>
    </source>
</evidence>
<dbReference type="GO" id="GO:0030216">
    <property type="term" value="P:keratinocyte differentiation"/>
    <property type="evidence" value="ECO:0007669"/>
    <property type="project" value="TreeGrafter"/>
</dbReference>
<dbReference type="SUPFAM" id="SSF52129">
    <property type="entry name" value="Caspase-like"/>
    <property type="match status" value="1"/>
</dbReference>
<evidence type="ECO:0000256" key="3">
    <source>
        <dbReference type="ARBA" id="ARBA00022490"/>
    </source>
</evidence>
<gene>
    <name evidence="12" type="ORF">WMY93_020546</name>
</gene>
<comment type="catalytic activity">
    <reaction evidence="5">
        <text>Strict requirement for an Asp residue at positions P1 and P4. It has a preferred cleavage sequence of Asp-Xaa-Xaa-Asp-|- with a hydrophobic amino-acid residue at P2 and a hydrophilic amino-acid residue at P3, although Val or Ala are also accepted at this position.</text>
        <dbReference type="EC" id="3.4.22.56"/>
    </reaction>
</comment>
<comment type="subcellular location">
    <subcellularLocation>
        <location evidence="1">Cytoplasm</location>
    </subcellularLocation>
</comment>
<evidence type="ECO:0000256" key="1">
    <source>
        <dbReference type="ARBA" id="ARBA00004496"/>
    </source>
</evidence>
<evidence type="ECO:0000256" key="6">
    <source>
        <dbReference type="ARBA" id="ARBA00038900"/>
    </source>
</evidence>
<dbReference type="SMART" id="SM00115">
    <property type="entry name" value="CASc"/>
    <property type="match status" value="1"/>
</dbReference>
<dbReference type="InterPro" id="IPR011600">
    <property type="entry name" value="Pept_C14_caspase"/>
</dbReference>
<dbReference type="PROSITE" id="PS50208">
    <property type="entry name" value="CASPASE_P20"/>
    <property type="match status" value="1"/>
</dbReference>
<dbReference type="Pfam" id="PF00656">
    <property type="entry name" value="Peptidase_C14"/>
    <property type="match status" value="2"/>
</dbReference>
<dbReference type="EC" id="3.4.22.56" evidence="6"/>
<dbReference type="Gene3D" id="3.40.50.1460">
    <property type="match status" value="2"/>
</dbReference>
<dbReference type="PANTHER" id="PTHR10454">
    <property type="entry name" value="CASPASE"/>
    <property type="match status" value="1"/>
</dbReference>
<dbReference type="AlphaFoldDB" id="A0AAW0NCE6"/>
<proteinExistence type="inferred from homology"/>
<dbReference type="GO" id="GO:0006508">
    <property type="term" value="P:proteolysis"/>
    <property type="evidence" value="ECO:0007669"/>
    <property type="project" value="InterPro"/>
</dbReference>
<dbReference type="GO" id="GO:0030182">
    <property type="term" value="P:neuron differentiation"/>
    <property type="evidence" value="ECO:0007669"/>
    <property type="project" value="TreeGrafter"/>
</dbReference>
<dbReference type="GO" id="GO:0043525">
    <property type="term" value="P:positive regulation of neuron apoptotic process"/>
    <property type="evidence" value="ECO:0007669"/>
    <property type="project" value="TreeGrafter"/>
</dbReference>
<reference evidence="13" key="1">
    <citation type="submission" date="2024-04" db="EMBL/GenBank/DDBJ databases">
        <title>Salinicola lusitanus LLJ914,a marine bacterium isolated from the Okinawa Trough.</title>
        <authorList>
            <person name="Li J."/>
        </authorList>
    </citation>
    <scope>NUCLEOTIDE SEQUENCE [LARGE SCALE GENOMIC DNA]</scope>
</reference>
<keyword evidence="4" id="KW-0053">Apoptosis</keyword>
<evidence type="ECO:0000256" key="5">
    <source>
        <dbReference type="ARBA" id="ARBA00036189"/>
    </source>
</evidence>
<evidence type="ECO:0000313" key="12">
    <source>
        <dbReference type="EMBL" id="KAK7895221.1"/>
    </source>
</evidence>
<dbReference type="GO" id="GO:0005737">
    <property type="term" value="C:cytoplasm"/>
    <property type="evidence" value="ECO:0007669"/>
    <property type="project" value="UniProtKB-SubCell"/>
</dbReference>
<dbReference type="InterPro" id="IPR015917">
    <property type="entry name" value="Pept_C14A"/>
</dbReference>
<evidence type="ECO:0000256" key="7">
    <source>
        <dbReference type="ARBA" id="ARBA00039708"/>
    </source>
</evidence>
<feature type="region of interest" description="Disordered" evidence="9">
    <location>
        <begin position="1"/>
        <end position="32"/>
    </location>
</feature>
<feature type="domain" description="Caspase family p10" evidence="10">
    <location>
        <begin position="149"/>
        <end position="217"/>
    </location>
</feature>
<organism evidence="12 13">
    <name type="scientific">Mugilogobius chulae</name>
    <name type="common">yellowstripe goby</name>
    <dbReference type="NCBI Taxonomy" id="88201"/>
    <lineage>
        <taxon>Eukaryota</taxon>
        <taxon>Metazoa</taxon>
        <taxon>Chordata</taxon>
        <taxon>Craniata</taxon>
        <taxon>Vertebrata</taxon>
        <taxon>Euteleostomi</taxon>
        <taxon>Actinopterygii</taxon>
        <taxon>Neopterygii</taxon>
        <taxon>Teleostei</taxon>
        <taxon>Neoteleostei</taxon>
        <taxon>Acanthomorphata</taxon>
        <taxon>Gobiaria</taxon>
        <taxon>Gobiiformes</taxon>
        <taxon>Gobioidei</taxon>
        <taxon>Gobiidae</taxon>
        <taxon>Gobionellinae</taxon>
        <taxon>Mugilogobius</taxon>
    </lineage>
</organism>